<reference evidence="1 2" key="1">
    <citation type="submission" date="2016-04" db="EMBL/GenBank/DDBJ databases">
        <title>ATOL: Assembling a taxonomically balanced genome-scale reconstruction of the evolutionary history of the Enterobacteriaceae.</title>
        <authorList>
            <person name="Plunkett G.III."/>
            <person name="Neeno-Eckwall E.C."/>
            <person name="Glasner J.D."/>
            <person name="Perna N.T."/>
        </authorList>
    </citation>
    <scope>NUCLEOTIDE SEQUENCE [LARGE SCALE GENOMIC DNA]</scope>
    <source>
        <strain evidence="1 2">ATCC 51605</strain>
    </source>
</reference>
<keyword evidence="2" id="KW-1185">Reference proteome</keyword>
<dbReference type="PATRIC" id="fig|1354251.4.peg.2302"/>
<dbReference type="Proteomes" id="UP000078410">
    <property type="component" value="Unassembled WGS sequence"/>
</dbReference>
<sequence length="53" mass="5839">MLPLPAVTVGNIIRQLSCVKFSKLYGAFAGKEIAKNADKIVRRSGEKYIACLR</sequence>
<dbReference type="AlphaFoldDB" id="A0A1B7IPF9"/>
<evidence type="ECO:0000313" key="2">
    <source>
        <dbReference type="Proteomes" id="UP000078410"/>
    </source>
</evidence>
<accession>A0A1B7IPF9</accession>
<gene>
    <name evidence="1" type="ORF">M975_2227</name>
</gene>
<proteinExistence type="predicted"/>
<name>A0A1B7IPF9_9ENTR</name>
<organism evidence="1 2">
    <name type="scientific">Buttiauxella brennerae ATCC 51605</name>
    <dbReference type="NCBI Taxonomy" id="1354251"/>
    <lineage>
        <taxon>Bacteria</taxon>
        <taxon>Pseudomonadati</taxon>
        <taxon>Pseudomonadota</taxon>
        <taxon>Gammaproteobacteria</taxon>
        <taxon>Enterobacterales</taxon>
        <taxon>Enterobacteriaceae</taxon>
        <taxon>Buttiauxella</taxon>
    </lineage>
</organism>
<protein>
    <submittedName>
        <fullName evidence="1">Uncharacterized protein</fullName>
    </submittedName>
</protein>
<dbReference type="EMBL" id="LXER01000018">
    <property type="protein sequence ID" value="OAT31586.1"/>
    <property type="molecule type" value="Genomic_DNA"/>
</dbReference>
<comment type="caution">
    <text evidence="1">The sequence shown here is derived from an EMBL/GenBank/DDBJ whole genome shotgun (WGS) entry which is preliminary data.</text>
</comment>
<evidence type="ECO:0000313" key="1">
    <source>
        <dbReference type="EMBL" id="OAT31586.1"/>
    </source>
</evidence>